<reference evidence="1 2" key="1">
    <citation type="submission" date="2016-08" db="EMBL/GenBank/DDBJ databases">
        <authorList>
            <person name="Eshaghi A."/>
            <person name="Soares D."/>
            <person name="Kus J."/>
            <person name="Richardson D."/>
            <person name="Li A."/>
            <person name="Patel S.N."/>
        </authorList>
    </citation>
    <scope>NUCLEOTIDE SEQUENCE [LARGE SCALE GENOMIC DNA]</scope>
    <source>
        <strain evidence="1 2">C860</strain>
    </source>
</reference>
<protein>
    <submittedName>
        <fullName evidence="1">Uncharacterized protein</fullName>
    </submittedName>
</protein>
<evidence type="ECO:0000313" key="2">
    <source>
        <dbReference type="Proteomes" id="UP000175677"/>
    </source>
</evidence>
<accession>A0ABX3BQ05</accession>
<dbReference type="EMBL" id="MDJC01000023">
    <property type="protein sequence ID" value="OEY75977.1"/>
    <property type="molecule type" value="Genomic_DNA"/>
</dbReference>
<proteinExistence type="predicted"/>
<sequence length="71" mass="8138">MFLSLNSSMILVFDLKQNNLKNKEHVRNVQLLTLDNNKPFGLKGKYGLYNSDEWWGNIKKGGGQIGLLTER</sequence>
<dbReference type="Proteomes" id="UP000175677">
    <property type="component" value="Unassembled WGS sequence"/>
</dbReference>
<keyword evidence="2" id="KW-1185">Reference proteome</keyword>
<dbReference type="RefSeq" id="WP_044232895.1">
    <property type="nucleotide sequence ID" value="NZ_MCII02000018.1"/>
</dbReference>
<name>A0ABX3BQ05_9PAST</name>
<evidence type="ECO:0000313" key="1">
    <source>
        <dbReference type="EMBL" id="OEY75977.1"/>
    </source>
</evidence>
<comment type="caution">
    <text evidence="1">The sequence shown here is derived from an EMBL/GenBank/DDBJ whole genome shotgun (WGS) entry which is preliminary data.</text>
</comment>
<organism evidence="1 2">
    <name type="scientific">Haemophilus quentini</name>
    <dbReference type="NCBI Taxonomy" id="123834"/>
    <lineage>
        <taxon>Bacteria</taxon>
        <taxon>Pseudomonadati</taxon>
        <taxon>Pseudomonadota</taxon>
        <taxon>Gammaproteobacteria</taxon>
        <taxon>Pasteurellales</taxon>
        <taxon>Pasteurellaceae</taxon>
        <taxon>Haemophilus</taxon>
    </lineage>
</organism>
<gene>
    <name evidence="1" type="ORF">BFQ30_01695</name>
</gene>